<dbReference type="STRING" id="616990.IV54_GL000679"/>
<gene>
    <name evidence="1" type="ORF">IV54_GL000679</name>
</gene>
<evidence type="ECO:0000313" key="1">
    <source>
        <dbReference type="EMBL" id="KRO04955.1"/>
    </source>
</evidence>
<dbReference type="EMBL" id="JQCA01000020">
    <property type="protein sequence ID" value="KRO04955.1"/>
    <property type="molecule type" value="Genomic_DNA"/>
</dbReference>
<dbReference type="AlphaFoldDB" id="A0A0R2LZD0"/>
<proteinExistence type="predicted"/>
<keyword evidence="2" id="KW-1185">Reference proteome</keyword>
<dbReference type="PATRIC" id="fig|616990.3.peg.724"/>
<comment type="caution">
    <text evidence="1">The sequence shown here is derived from an EMBL/GenBank/DDBJ whole genome shotgun (WGS) entry which is preliminary data.</text>
</comment>
<dbReference type="Proteomes" id="UP000051906">
    <property type="component" value="Unassembled WGS sequence"/>
</dbReference>
<evidence type="ECO:0008006" key="3">
    <source>
        <dbReference type="Google" id="ProtNLM"/>
    </source>
</evidence>
<organism evidence="1 2">
    <name type="scientific">Levilactobacillus paucivorans</name>
    <dbReference type="NCBI Taxonomy" id="616990"/>
    <lineage>
        <taxon>Bacteria</taxon>
        <taxon>Bacillati</taxon>
        <taxon>Bacillota</taxon>
        <taxon>Bacilli</taxon>
        <taxon>Lactobacillales</taxon>
        <taxon>Lactobacillaceae</taxon>
        <taxon>Levilactobacillus</taxon>
    </lineage>
</organism>
<name>A0A0R2LZD0_9LACO</name>
<sequence length="72" mass="8454">MSDDGDVVLYQYQVENEEKKGQVTYSRTHKGFKFLDTIIEESPRMYHNGIGMALFKMAKANDFKKYYVVAMF</sequence>
<accession>A0A0R2LZD0</accession>
<reference evidence="1 2" key="1">
    <citation type="journal article" date="2015" name="Genome Announc.">
        <title>Expanding the biotechnology potential of lactobacilli through comparative genomics of 213 strains and associated genera.</title>
        <authorList>
            <person name="Sun Z."/>
            <person name="Harris H.M."/>
            <person name="McCann A."/>
            <person name="Guo C."/>
            <person name="Argimon S."/>
            <person name="Zhang W."/>
            <person name="Yang X."/>
            <person name="Jeffery I.B."/>
            <person name="Cooney J.C."/>
            <person name="Kagawa T.F."/>
            <person name="Liu W."/>
            <person name="Song Y."/>
            <person name="Salvetti E."/>
            <person name="Wrobel A."/>
            <person name="Rasinkangas P."/>
            <person name="Parkhill J."/>
            <person name="Rea M.C."/>
            <person name="O'Sullivan O."/>
            <person name="Ritari J."/>
            <person name="Douillard F.P."/>
            <person name="Paul Ross R."/>
            <person name="Yang R."/>
            <person name="Briner A.E."/>
            <person name="Felis G.E."/>
            <person name="de Vos W.M."/>
            <person name="Barrangou R."/>
            <person name="Klaenhammer T.R."/>
            <person name="Caufield P.W."/>
            <person name="Cui Y."/>
            <person name="Zhang H."/>
            <person name="O'Toole P.W."/>
        </authorList>
    </citation>
    <scope>NUCLEOTIDE SEQUENCE [LARGE SCALE GENOMIC DNA]</scope>
    <source>
        <strain evidence="1 2">DSM 22467</strain>
    </source>
</reference>
<protein>
    <recommendedName>
        <fullName evidence="3">N-acetyltransferase domain-containing protein</fullName>
    </recommendedName>
</protein>
<evidence type="ECO:0000313" key="2">
    <source>
        <dbReference type="Proteomes" id="UP000051906"/>
    </source>
</evidence>